<feature type="domain" description="C2" evidence="2">
    <location>
        <begin position="511"/>
        <end position="636"/>
    </location>
</feature>
<dbReference type="Pfam" id="PF00168">
    <property type="entry name" value="C2"/>
    <property type="match status" value="1"/>
</dbReference>
<reference evidence="3 4" key="1">
    <citation type="submission" date="2015-01" db="EMBL/GenBank/DDBJ databases">
        <title>Evolution of Trichinella species and genotypes.</title>
        <authorList>
            <person name="Korhonen P.K."/>
            <person name="Edoardo P."/>
            <person name="Giuseppe L.R."/>
            <person name="Gasser R.B."/>
        </authorList>
    </citation>
    <scope>NUCLEOTIDE SEQUENCE [LARGE SCALE GENOMIC DNA]</scope>
    <source>
        <strain evidence="3">ISS3</strain>
    </source>
</reference>
<proteinExistence type="predicted"/>
<dbReference type="GO" id="GO:0005886">
    <property type="term" value="C:plasma membrane"/>
    <property type="evidence" value="ECO:0007669"/>
    <property type="project" value="TreeGrafter"/>
</dbReference>
<feature type="compositionally biased region" description="Low complexity" evidence="1">
    <location>
        <begin position="270"/>
        <end position="285"/>
    </location>
</feature>
<organism evidence="3 4">
    <name type="scientific">Trichinella spiralis</name>
    <name type="common">Trichina worm</name>
    <dbReference type="NCBI Taxonomy" id="6334"/>
    <lineage>
        <taxon>Eukaryota</taxon>
        <taxon>Metazoa</taxon>
        <taxon>Ecdysozoa</taxon>
        <taxon>Nematoda</taxon>
        <taxon>Enoplea</taxon>
        <taxon>Dorylaimia</taxon>
        <taxon>Trichinellida</taxon>
        <taxon>Trichinellidae</taxon>
        <taxon>Trichinella</taxon>
    </lineage>
</organism>
<dbReference type="PANTHER" id="PTHR46848">
    <property type="entry name" value="REGULATOR OF G-PROTEIN SIGNALING 3"/>
    <property type="match status" value="1"/>
</dbReference>
<dbReference type="PROSITE" id="PS50004">
    <property type="entry name" value="C2"/>
    <property type="match status" value="1"/>
</dbReference>
<feature type="region of interest" description="Disordered" evidence="1">
    <location>
        <begin position="319"/>
        <end position="369"/>
    </location>
</feature>
<dbReference type="STRING" id="6334.A0A0V1AYQ1"/>
<accession>A0A0V1AYQ1</accession>
<dbReference type="SMART" id="SM00239">
    <property type="entry name" value="C2"/>
    <property type="match status" value="1"/>
</dbReference>
<feature type="compositionally biased region" description="Low complexity" evidence="1">
    <location>
        <begin position="329"/>
        <end position="347"/>
    </location>
</feature>
<protein>
    <submittedName>
        <fullName evidence="3">Regulator of G-protein signaling 3</fullName>
    </submittedName>
</protein>
<dbReference type="InterPro" id="IPR035892">
    <property type="entry name" value="C2_domain_sf"/>
</dbReference>
<dbReference type="SUPFAM" id="SSF49562">
    <property type="entry name" value="C2 domain (Calcium/lipid-binding domain, CaLB)"/>
    <property type="match status" value="1"/>
</dbReference>
<evidence type="ECO:0000259" key="2">
    <source>
        <dbReference type="PROSITE" id="PS50004"/>
    </source>
</evidence>
<evidence type="ECO:0000313" key="3">
    <source>
        <dbReference type="EMBL" id="KRY29861.1"/>
    </source>
</evidence>
<evidence type="ECO:0000313" key="4">
    <source>
        <dbReference type="Proteomes" id="UP000054776"/>
    </source>
</evidence>
<dbReference type="GO" id="GO:0005634">
    <property type="term" value="C:nucleus"/>
    <property type="evidence" value="ECO:0007669"/>
    <property type="project" value="TreeGrafter"/>
</dbReference>
<gene>
    <name evidence="3" type="primary">RGS3</name>
    <name evidence="3" type="ORF">T01_3681</name>
</gene>
<dbReference type="AlphaFoldDB" id="A0A0V1AYQ1"/>
<evidence type="ECO:0000256" key="1">
    <source>
        <dbReference type="SAM" id="MobiDB-lite"/>
    </source>
</evidence>
<name>A0A0V1AYQ1_TRISP</name>
<sequence length="716" mass="80092">MMGKVLFANGSGRSAQFHQLKTSRFLFLLLDLRRLKPIQLGQALADWQAGVWRSFESKNWHQENISRDQLYTAVYSPQYSPTASQPANKTTTLTNQQILIRRLSVIRGTLAIETIKNSWLEQHDDRCAPTQCASDCGVDKEKFSFLFFTFPKIAPPFVVDGYWYDNLCISIIMRRTVSIVELPSSSSSSLSSNTACSSSAWSAAAVRPVPLRSSTESQLNCANKMGAGQSRRRPLDRTSAQCQPTIARTYQTLPHSSRRPLGSFRDDFGPPLSSSSTYSSSSDATLSYYPSPNKFPKTNPYVAARPRTDPKFGFATVRRVGPIAEEEPTTTSTATSTTTTTTTSTTTDSAITGSRSSGTNSPSLQSSTCEQKAQMKRIVSGLKAFGIKVVPQNKTAQNDKSKVHTHAPHVDRIIQANRQTGTPFLDTVSSDSSTLHRSTCSASFDTSTFENGSNQACTSMMKNEKLKKPDYNSIQPAMSKHCFLKRFSGHCSKLKVTPTVCHISQGRMKRKKPNIYIYISFDRDSILSTTRTLRFADEARNLQPPPGSTSCNAYIRLSLMPDEEKRTQYKSEIVPGSNSPVFNQNVTFELLPEDSRKRLLISVWNRDCNTQKGGLLGCMAFSVRSILQTKQIEGWYYLLSPHYGRQKHLAVDKVNMLTYYGSIDCSKKPQHNNNNNNNHGCHRVGPIFFDDEIELYVDFELKSRLNKNGEHTYHLK</sequence>
<dbReference type="OrthoDB" id="6425427at2759"/>
<dbReference type="InterPro" id="IPR000008">
    <property type="entry name" value="C2_dom"/>
</dbReference>
<dbReference type="Gene3D" id="2.60.40.150">
    <property type="entry name" value="C2 domain"/>
    <property type="match status" value="1"/>
</dbReference>
<dbReference type="InParanoid" id="A0A0V1AYQ1"/>
<dbReference type="Proteomes" id="UP000054776">
    <property type="component" value="Unassembled WGS sequence"/>
</dbReference>
<feature type="compositionally biased region" description="Polar residues" evidence="1">
    <location>
        <begin position="348"/>
        <end position="369"/>
    </location>
</feature>
<dbReference type="PANTHER" id="PTHR46848:SF1">
    <property type="entry name" value="REGULATOR OF G-PROTEIN SIGNALING 3"/>
    <property type="match status" value="1"/>
</dbReference>
<comment type="caution">
    <text evidence="3">The sequence shown here is derived from an EMBL/GenBank/DDBJ whole genome shotgun (WGS) entry which is preliminary data.</text>
</comment>
<dbReference type="EMBL" id="JYDH01000158">
    <property type="protein sequence ID" value="KRY29861.1"/>
    <property type="molecule type" value="Genomic_DNA"/>
</dbReference>
<keyword evidence="4" id="KW-1185">Reference proteome</keyword>
<feature type="region of interest" description="Disordered" evidence="1">
    <location>
        <begin position="223"/>
        <end position="285"/>
    </location>
</feature>
<feature type="compositionally biased region" description="Polar residues" evidence="1">
    <location>
        <begin position="238"/>
        <end position="255"/>
    </location>
</feature>